<organism evidence="1 2">
    <name type="scientific">Parelaphostrongylus tenuis</name>
    <name type="common">Meningeal worm</name>
    <dbReference type="NCBI Taxonomy" id="148309"/>
    <lineage>
        <taxon>Eukaryota</taxon>
        <taxon>Metazoa</taxon>
        <taxon>Ecdysozoa</taxon>
        <taxon>Nematoda</taxon>
        <taxon>Chromadorea</taxon>
        <taxon>Rhabditida</taxon>
        <taxon>Rhabditina</taxon>
        <taxon>Rhabditomorpha</taxon>
        <taxon>Strongyloidea</taxon>
        <taxon>Metastrongylidae</taxon>
        <taxon>Parelaphostrongylus</taxon>
    </lineage>
</organism>
<dbReference type="Proteomes" id="UP001196413">
    <property type="component" value="Unassembled WGS sequence"/>
</dbReference>
<gene>
    <name evidence="1" type="ORF">KIN20_035248</name>
</gene>
<dbReference type="EMBL" id="JAHQIW010007205">
    <property type="protein sequence ID" value="KAJ1372936.1"/>
    <property type="molecule type" value="Genomic_DNA"/>
</dbReference>
<accession>A0AAD5WKA3</accession>
<evidence type="ECO:0000313" key="2">
    <source>
        <dbReference type="Proteomes" id="UP001196413"/>
    </source>
</evidence>
<sequence>MGLCRIADRLIVRFGSEVSYPLNDSTKKRMQEANAVNRSTTEIVLSYGPPKGQSISRRVETATSGLLPAPPLKRAAICLPAWVDLI</sequence>
<evidence type="ECO:0000313" key="1">
    <source>
        <dbReference type="EMBL" id="KAJ1372936.1"/>
    </source>
</evidence>
<keyword evidence="2" id="KW-1185">Reference proteome</keyword>
<dbReference type="AlphaFoldDB" id="A0AAD5WKA3"/>
<comment type="caution">
    <text evidence="1">The sequence shown here is derived from an EMBL/GenBank/DDBJ whole genome shotgun (WGS) entry which is preliminary data.</text>
</comment>
<protein>
    <submittedName>
        <fullName evidence="1">Uncharacterized protein</fullName>
    </submittedName>
</protein>
<name>A0AAD5WKA3_PARTN</name>
<proteinExistence type="predicted"/>
<reference evidence="1" key="1">
    <citation type="submission" date="2021-06" db="EMBL/GenBank/DDBJ databases">
        <title>Parelaphostrongylus tenuis whole genome reference sequence.</title>
        <authorList>
            <person name="Garwood T.J."/>
            <person name="Larsen P.A."/>
            <person name="Fountain-Jones N.M."/>
            <person name="Garbe J.R."/>
            <person name="Macchietto M.G."/>
            <person name="Kania S.A."/>
            <person name="Gerhold R.W."/>
            <person name="Richards J.E."/>
            <person name="Wolf T.M."/>
        </authorList>
    </citation>
    <scope>NUCLEOTIDE SEQUENCE</scope>
    <source>
        <strain evidence="1">MNPRO001-30</strain>
        <tissue evidence="1">Meninges</tissue>
    </source>
</reference>